<evidence type="ECO:0000256" key="5">
    <source>
        <dbReference type="ARBA" id="ARBA00022989"/>
    </source>
</evidence>
<comment type="similarity">
    <text evidence="2">Belongs to the cytochrome ubiquinol oxidase subunit 2 family.</text>
</comment>
<feature type="transmembrane region" description="Helical" evidence="7">
    <location>
        <begin position="215"/>
        <end position="237"/>
    </location>
</feature>
<proteinExistence type="inferred from homology"/>
<dbReference type="InterPro" id="IPR003317">
    <property type="entry name" value="Cyt-d_oxidase_su2"/>
</dbReference>
<dbReference type="GO" id="GO:0005886">
    <property type="term" value="C:plasma membrane"/>
    <property type="evidence" value="ECO:0007669"/>
    <property type="project" value="UniProtKB-SubCell"/>
</dbReference>
<feature type="transmembrane region" description="Helical" evidence="7">
    <location>
        <begin position="27"/>
        <end position="49"/>
    </location>
</feature>
<feature type="transmembrane region" description="Helical" evidence="7">
    <location>
        <begin position="152"/>
        <end position="170"/>
    </location>
</feature>
<feature type="transmembrane region" description="Helical" evidence="7">
    <location>
        <begin position="96"/>
        <end position="117"/>
    </location>
</feature>
<evidence type="ECO:0008006" key="9">
    <source>
        <dbReference type="Google" id="ProtNLM"/>
    </source>
</evidence>
<organism evidence="8">
    <name type="scientific">Fundidesulfovibrio putealis</name>
    <dbReference type="NCBI Taxonomy" id="270496"/>
    <lineage>
        <taxon>Bacteria</taxon>
        <taxon>Pseudomonadati</taxon>
        <taxon>Thermodesulfobacteriota</taxon>
        <taxon>Desulfovibrionia</taxon>
        <taxon>Desulfovibrionales</taxon>
        <taxon>Desulfovibrionaceae</taxon>
        <taxon>Fundidesulfovibrio</taxon>
    </lineage>
</organism>
<comment type="caution">
    <text evidence="8">The sequence shown here is derived from an EMBL/GenBank/DDBJ whole genome shotgun (WGS) entry which is preliminary data.</text>
</comment>
<gene>
    <name evidence="8" type="ORF">ENR59_02165</name>
</gene>
<dbReference type="EMBL" id="DSRP01000148">
    <property type="protein sequence ID" value="HGG91743.1"/>
    <property type="molecule type" value="Genomic_DNA"/>
</dbReference>
<feature type="transmembrane region" description="Helical" evidence="7">
    <location>
        <begin position="177"/>
        <end position="195"/>
    </location>
</feature>
<sequence length="255" mass="25743">MVPGRSPSARARSSSIKSSAEAPSLTWLALPAGLMLLGLMARGVGLEYYAHATLKRPWSTLFGLGSLLTLLGQGAMLGAVMQGGPPGVFGWLTPGAFLGALALACAAGALGAGWAAMRAPDCAPHRPGLVLLAGSAIFQLGLLTAVPVQGPAGLALGCAAAAYCAWGMVATGSRARFFLPACLYVAASLTAWLAGLRPGFAAPGKTPVDAAAAPGSLTIMLWGFGLVLPVIAVYTVYQYRVFRGRGGYGPADADA</sequence>
<accession>A0A7C3WHL5</accession>
<evidence type="ECO:0000256" key="6">
    <source>
        <dbReference type="ARBA" id="ARBA00023136"/>
    </source>
</evidence>
<protein>
    <recommendedName>
        <fullName evidence="9">Cytochrome d ubiquinol oxidase subunit II</fullName>
    </recommendedName>
</protein>
<dbReference type="PANTHER" id="PTHR43141">
    <property type="entry name" value="CYTOCHROME BD2 SUBUNIT II"/>
    <property type="match status" value="1"/>
</dbReference>
<keyword evidence="5 7" id="KW-1133">Transmembrane helix</keyword>
<dbReference type="PANTHER" id="PTHR43141:SF4">
    <property type="entry name" value="CYTOCHROME BD2 SUBUNIT II"/>
    <property type="match status" value="1"/>
</dbReference>
<evidence type="ECO:0000256" key="7">
    <source>
        <dbReference type="SAM" id="Phobius"/>
    </source>
</evidence>
<keyword evidence="3" id="KW-1003">Cell membrane</keyword>
<reference evidence="8" key="1">
    <citation type="journal article" date="2020" name="mSystems">
        <title>Genome- and Community-Level Interaction Insights into Carbon Utilization and Element Cycling Functions of Hydrothermarchaeota in Hydrothermal Sediment.</title>
        <authorList>
            <person name="Zhou Z."/>
            <person name="Liu Y."/>
            <person name="Xu W."/>
            <person name="Pan J."/>
            <person name="Luo Z.H."/>
            <person name="Li M."/>
        </authorList>
    </citation>
    <scope>NUCLEOTIDE SEQUENCE [LARGE SCALE GENOMIC DNA]</scope>
    <source>
        <strain evidence="8">SpSt-413</strain>
    </source>
</reference>
<name>A0A7C3WHL5_9BACT</name>
<evidence type="ECO:0000256" key="1">
    <source>
        <dbReference type="ARBA" id="ARBA00004651"/>
    </source>
</evidence>
<dbReference type="GO" id="GO:0019646">
    <property type="term" value="P:aerobic electron transport chain"/>
    <property type="evidence" value="ECO:0007669"/>
    <property type="project" value="TreeGrafter"/>
</dbReference>
<evidence type="ECO:0000256" key="3">
    <source>
        <dbReference type="ARBA" id="ARBA00022475"/>
    </source>
</evidence>
<evidence type="ECO:0000313" key="8">
    <source>
        <dbReference type="EMBL" id="HGG91743.1"/>
    </source>
</evidence>
<dbReference type="GO" id="GO:0070069">
    <property type="term" value="C:cytochrome complex"/>
    <property type="evidence" value="ECO:0007669"/>
    <property type="project" value="TreeGrafter"/>
</dbReference>
<dbReference type="GO" id="GO:0016682">
    <property type="term" value="F:oxidoreductase activity, acting on diphenols and related substances as donors, oxygen as acceptor"/>
    <property type="evidence" value="ECO:0007669"/>
    <property type="project" value="TreeGrafter"/>
</dbReference>
<keyword evidence="6 7" id="KW-0472">Membrane</keyword>
<evidence type="ECO:0000256" key="4">
    <source>
        <dbReference type="ARBA" id="ARBA00022692"/>
    </source>
</evidence>
<feature type="transmembrane region" description="Helical" evidence="7">
    <location>
        <begin position="61"/>
        <end position="84"/>
    </location>
</feature>
<dbReference type="Pfam" id="PF02322">
    <property type="entry name" value="Cyt_bd_oxida_II"/>
    <property type="match status" value="1"/>
</dbReference>
<comment type="subcellular location">
    <subcellularLocation>
        <location evidence="1">Cell membrane</location>
        <topology evidence="1">Multi-pass membrane protein</topology>
    </subcellularLocation>
</comment>
<evidence type="ECO:0000256" key="2">
    <source>
        <dbReference type="ARBA" id="ARBA00007543"/>
    </source>
</evidence>
<keyword evidence="4 7" id="KW-0812">Transmembrane</keyword>
<dbReference type="AlphaFoldDB" id="A0A7C3WHL5"/>
<feature type="transmembrane region" description="Helical" evidence="7">
    <location>
        <begin position="129"/>
        <end position="146"/>
    </location>
</feature>
<dbReference type="GO" id="GO:0009055">
    <property type="term" value="F:electron transfer activity"/>
    <property type="evidence" value="ECO:0007669"/>
    <property type="project" value="TreeGrafter"/>
</dbReference>